<gene>
    <name evidence="2" type="ORF">ERS007657_00710</name>
</gene>
<organism evidence="2 3">
    <name type="scientific">Mycobacterium tuberculosis</name>
    <dbReference type="NCBI Taxonomy" id="1773"/>
    <lineage>
        <taxon>Bacteria</taxon>
        <taxon>Bacillati</taxon>
        <taxon>Actinomycetota</taxon>
        <taxon>Actinomycetes</taxon>
        <taxon>Mycobacteriales</taxon>
        <taxon>Mycobacteriaceae</taxon>
        <taxon>Mycobacterium</taxon>
        <taxon>Mycobacterium tuberculosis complex</taxon>
    </lineage>
</organism>
<evidence type="ECO:0000313" key="2">
    <source>
        <dbReference type="EMBL" id="CFR68837.1"/>
    </source>
</evidence>
<dbReference type="AlphaFoldDB" id="A0A654TXZ3"/>
<dbReference type="EMBL" id="CGCX01000169">
    <property type="protein sequence ID" value="CFR68837.1"/>
    <property type="molecule type" value="Genomic_DNA"/>
</dbReference>
<dbReference type="Proteomes" id="UP000046680">
    <property type="component" value="Unassembled WGS sequence"/>
</dbReference>
<sequence>MGAFGVSERSESTSSRADSGVWLSKNSQLTITTGA</sequence>
<reference evidence="2 3" key="1">
    <citation type="submission" date="2015-03" db="EMBL/GenBank/DDBJ databases">
        <authorList>
            <consortium name="Pathogen Informatics"/>
        </authorList>
    </citation>
    <scope>NUCLEOTIDE SEQUENCE [LARGE SCALE GENOMIC DNA]</scope>
    <source>
        <strain evidence="2 3">C09601061</strain>
    </source>
</reference>
<name>A0A654TXZ3_MYCTX</name>
<accession>A0A654TXZ3</accession>
<evidence type="ECO:0000256" key="1">
    <source>
        <dbReference type="SAM" id="MobiDB-lite"/>
    </source>
</evidence>
<evidence type="ECO:0000313" key="3">
    <source>
        <dbReference type="Proteomes" id="UP000046680"/>
    </source>
</evidence>
<protein>
    <submittedName>
        <fullName evidence="2">Uncharacterized protein</fullName>
    </submittedName>
</protein>
<feature type="region of interest" description="Disordered" evidence="1">
    <location>
        <begin position="1"/>
        <end position="20"/>
    </location>
</feature>
<proteinExistence type="predicted"/>